<gene>
    <name evidence="1" type="ORF">roselon_00342</name>
</gene>
<keyword evidence="2" id="KW-1185">Reference proteome</keyword>
<dbReference type="STRING" id="1294273.roselon_00342"/>
<dbReference type="KEGG" id="red:roselon_00342"/>
<dbReference type="Proteomes" id="UP000019593">
    <property type="component" value="Chromosome"/>
</dbReference>
<dbReference type="eggNOG" id="ENOG5032ZB8">
    <property type="taxonomic scope" value="Bacteria"/>
</dbReference>
<evidence type="ECO:0000313" key="1">
    <source>
        <dbReference type="EMBL" id="AHM02787.1"/>
    </source>
</evidence>
<proteinExistence type="predicted"/>
<reference evidence="1 2" key="1">
    <citation type="submission" date="2013-03" db="EMBL/GenBank/DDBJ databases">
        <authorList>
            <person name="Fiebig A."/>
            <person name="Goeker M."/>
            <person name="Klenk H.-P.P."/>
        </authorList>
    </citation>
    <scope>NUCLEOTIDE SEQUENCE [LARGE SCALE GENOMIC DNA]</scope>
    <source>
        <strain evidence="2">DSM 19469</strain>
    </source>
</reference>
<accession>W8RY60</accession>
<name>W8RY60_9RHOB</name>
<dbReference type="AlphaFoldDB" id="W8RY60"/>
<sequence>MKGMGYPHDDIIVVSTATKEPAETMAKAGVKDKTAAAYMERLEGDAAVLIVRASYRPLTATTIARELLAAEDTVDMGKLSEENVVKDAPAPAAPRILKEHPLFLTRRADVDSRRKGPITPGWGFKLLSKRTPPENAVMKGGKFMSQGVWPMPLVSDKPREKSVMTDHRFMSESFWPAPLLSHKERYKSVTPGGDLPFSRWFNLPTILRTR</sequence>
<dbReference type="EMBL" id="CP004372">
    <property type="protein sequence ID" value="AHM02787.1"/>
    <property type="molecule type" value="Genomic_DNA"/>
</dbReference>
<dbReference type="HOGENOM" id="CLU_1194125_0_0_5"/>
<organism evidence="1 2">
    <name type="scientific">Roseicyclus elongatus DSM 19469</name>
    <dbReference type="NCBI Taxonomy" id="1294273"/>
    <lineage>
        <taxon>Bacteria</taxon>
        <taxon>Pseudomonadati</taxon>
        <taxon>Pseudomonadota</taxon>
        <taxon>Alphaproteobacteria</taxon>
        <taxon>Rhodobacterales</taxon>
        <taxon>Roseobacteraceae</taxon>
        <taxon>Roseicyclus</taxon>
    </lineage>
</organism>
<evidence type="ECO:0000313" key="2">
    <source>
        <dbReference type="Proteomes" id="UP000019593"/>
    </source>
</evidence>
<protein>
    <submittedName>
        <fullName evidence="1">Light-harvesting protein</fullName>
    </submittedName>
</protein>